<dbReference type="SUPFAM" id="SSF55424">
    <property type="entry name" value="FAD/NAD-linked reductases, dimerisation (C-terminal) domain"/>
    <property type="match status" value="1"/>
</dbReference>
<dbReference type="SUPFAM" id="SSF51905">
    <property type="entry name" value="FAD/NAD(P)-binding domain"/>
    <property type="match status" value="1"/>
</dbReference>
<keyword evidence="10" id="KW-1185">Reference proteome</keyword>
<feature type="binding site" evidence="5">
    <location>
        <position position="201"/>
    </location>
    <ligand>
        <name>NAD(+)</name>
        <dbReference type="ChEBI" id="CHEBI:57540"/>
    </ligand>
</feature>
<feature type="domain" description="FAD/NAD(P)-binding" evidence="8">
    <location>
        <begin position="8"/>
        <end position="321"/>
    </location>
</feature>
<evidence type="ECO:0000313" key="9">
    <source>
        <dbReference type="EMBL" id="MBC5781427.1"/>
    </source>
</evidence>
<feature type="domain" description="Pyridine nucleotide-disulphide oxidoreductase dimerisation" evidence="7">
    <location>
        <begin position="347"/>
        <end position="451"/>
    </location>
</feature>
<dbReference type="AlphaFoldDB" id="A0A923MKS0"/>
<evidence type="ECO:0000259" key="7">
    <source>
        <dbReference type="Pfam" id="PF02852"/>
    </source>
</evidence>
<evidence type="ECO:0000256" key="4">
    <source>
        <dbReference type="PIRSR" id="PIRSR000350-2"/>
    </source>
</evidence>
<name>A0A923MKS0_9BURK</name>
<protein>
    <submittedName>
        <fullName evidence="9">FAD-containing oxidoreductase</fullName>
    </submittedName>
</protein>
<keyword evidence="3 5" id="KW-0274">FAD</keyword>
<dbReference type="Gene3D" id="3.30.390.30">
    <property type="match status" value="1"/>
</dbReference>
<sequence length="465" mass="49496">MPAPEHFDAIVVGAGQAGPALAARCVKEGLRVALVERDRLGGTCVNTGCFPTKTLYASARAMHLARRGAEFGFACGDVQVDMRRVKARKDEIVDAARTGLESWVRGLQGLEWITGHARFAAPGQLRVGERLLAAPKIFLDVGTRPAHPPLPGIADVATLDNVSALELEEVPRHLVIVGGSYIGLEFAQVLRRFGAEVTVVERSPRFLPREDEDIAAEIRAILEAEGVRFRLGAECMAFERAGAGVRLLLECQAGEPAVEGSHVLLAMGRTPNTDDLGLDAAGIATDTRGHVVVDDQCRASVEGVWALGDCNGRGGFTHTAWNDHEIVVDHLFGSRTRGLGQRIPCYALFIDPPLGRVGKTEQEVRADGTRALLATLPMRRVGRAKESGETQGLMKVLVDADSRQILGASLLGLNGDEVVHSLLNAMTAGVPCTALEKAVPIHPTVSELLPTLLHGLAPLASPAPA</sequence>
<feature type="binding site" evidence="5">
    <location>
        <position position="53"/>
    </location>
    <ligand>
        <name>FAD</name>
        <dbReference type="ChEBI" id="CHEBI:57692"/>
    </ligand>
</feature>
<dbReference type="InterPro" id="IPR036188">
    <property type="entry name" value="FAD/NAD-bd_sf"/>
</dbReference>
<evidence type="ECO:0000259" key="8">
    <source>
        <dbReference type="Pfam" id="PF07992"/>
    </source>
</evidence>
<dbReference type="PRINTS" id="PR00411">
    <property type="entry name" value="PNDRDTASEI"/>
</dbReference>
<dbReference type="EMBL" id="JACORT010000001">
    <property type="protein sequence ID" value="MBC5781427.1"/>
    <property type="molecule type" value="Genomic_DNA"/>
</dbReference>
<dbReference type="PRINTS" id="PR00368">
    <property type="entry name" value="FADPNR"/>
</dbReference>
<dbReference type="Gene3D" id="3.50.50.60">
    <property type="entry name" value="FAD/NAD(P)-binding domain"/>
    <property type="match status" value="2"/>
</dbReference>
<dbReference type="PANTHER" id="PTHR43014:SF2">
    <property type="entry name" value="MERCURIC REDUCTASE"/>
    <property type="match status" value="1"/>
</dbReference>
<evidence type="ECO:0000256" key="6">
    <source>
        <dbReference type="PIRSR" id="PIRSR000350-4"/>
    </source>
</evidence>
<evidence type="ECO:0000256" key="3">
    <source>
        <dbReference type="ARBA" id="ARBA00022827"/>
    </source>
</evidence>
<dbReference type="GO" id="GO:0003955">
    <property type="term" value="F:NAD(P)H dehydrogenase (quinone) activity"/>
    <property type="evidence" value="ECO:0007669"/>
    <property type="project" value="TreeGrafter"/>
</dbReference>
<dbReference type="InterPro" id="IPR023753">
    <property type="entry name" value="FAD/NAD-binding_dom"/>
</dbReference>
<evidence type="ECO:0000256" key="1">
    <source>
        <dbReference type="ARBA" id="ARBA00007532"/>
    </source>
</evidence>
<dbReference type="Proteomes" id="UP000608513">
    <property type="component" value="Unassembled WGS sequence"/>
</dbReference>
<proteinExistence type="inferred from homology"/>
<dbReference type="NCBIfam" id="NF004992">
    <property type="entry name" value="PRK06370.1-4"/>
    <property type="match status" value="1"/>
</dbReference>
<accession>A0A923MKS0</accession>
<dbReference type="InterPro" id="IPR001100">
    <property type="entry name" value="Pyr_nuc-diS_OxRdtase"/>
</dbReference>
<gene>
    <name evidence="9" type="ORF">H8N03_00640</name>
</gene>
<reference evidence="9" key="1">
    <citation type="submission" date="2020-08" db="EMBL/GenBank/DDBJ databases">
        <title>Ramlibacter sp. USB13 16S ribosomal RNA gene genome sequencing and assembly.</title>
        <authorList>
            <person name="Kang M."/>
        </authorList>
    </citation>
    <scope>NUCLEOTIDE SEQUENCE</scope>
    <source>
        <strain evidence="9">USB13</strain>
    </source>
</reference>
<feature type="active site" description="Proton acceptor" evidence="4">
    <location>
        <position position="442"/>
    </location>
</feature>
<dbReference type="GO" id="GO:0050660">
    <property type="term" value="F:flavin adenine dinucleotide binding"/>
    <property type="evidence" value="ECO:0007669"/>
    <property type="project" value="TreeGrafter"/>
</dbReference>
<dbReference type="Pfam" id="PF02852">
    <property type="entry name" value="Pyr_redox_dim"/>
    <property type="match status" value="1"/>
</dbReference>
<comment type="caution">
    <text evidence="9">The sequence shown here is derived from an EMBL/GenBank/DDBJ whole genome shotgun (WGS) entry which is preliminary data.</text>
</comment>
<dbReference type="PANTHER" id="PTHR43014">
    <property type="entry name" value="MERCURIC REDUCTASE"/>
    <property type="match status" value="1"/>
</dbReference>
<keyword evidence="5" id="KW-0547">Nucleotide-binding</keyword>
<organism evidence="9 10">
    <name type="scientific">Ramlibacter cellulosilyticus</name>
    <dbReference type="NCBI Taxonomy" id="2764187"/>
    <lineage>
        <taxon>Bacteria</taxon>
        <taxon>Pseudomonadati</taxon>
        <taxon>Pseudomonadota</taxon>
        <taxon>Betaproteobacteria</taxon>
        <taxon>Burkholderiales</taxon>
        <taxon>Comamonadaceae</taxon>
        <taxon>Ramlibacter</taxon>
    </lineage>
</organism>
<dbReference type="InterPro" id="IPR016156">
    <property type="entry name" value="FAD/NAD-linked_Rdtase_dimer_sf"/>
</dbReference>
<dbReference type="InterPro" id="IPR004099">
    <property type="entry name" value="Pyr_nucl-diS_OxRdtase_dimer"/>
</dbReference>
<feature type="binding site" evidence="5">
    <location>
        <begin position="178"/>
        <end position="185"/>
    </location>
    <ligand>
        <name>NAD(+)</name>
        <dbReference type="ChEBI" id="CHEBI:57540"/>
    </ligand>
</feature>
<keyword evidence="2" id="KW-0285">Flavoprotein</keyword>
<evidence type="ECO:0000256" key="2">
    <source>
        <dbReference type="ARBA" id="ARBA00022630"/>
    </source>
</evidence>
<feature type="binding site" evidence="5">
    <location>
        <position position="309"/>
    </location>
    <ligand>
        <name>FAD</name>
        <dbReference type="ChEBI" id="CHEBI:57692"/>
    </ligand>
</feature>
<feature type="binding site" evidence="5">
    <location>
        <position position="268"/>
    </location>
    <ligand>
        <name>NAD(+)</name>
        <dbReference type="ChEBI" id="CHEBI:57540"/>
    </ligand>
</feature>
<evidence type="ECO:0000313" key="10">
    <source>
        <dbReference type="Proteomes" id="UP000608513"/>
    </source>
</evidence>
<comment type="cofactor">
    <cofactor evidence="5">
        <name>FAD</name>
        <dbReference type="ChEBI" id="CHEBI:57692"/>
    </cofactor>
    <text evidence="5">Binds 1 FAD per subunit.</text>
</comment>
<evidence type="ECO:0000256" key="5">
    <source>
        <dbReference type="PIRSR" id="PIRSR000350-3"/>
    </source>
</evidence>
<dbReference type="RefSeq" id="WP_187074189.1">
    <property type="nucleotide sequence ID" value="NZ_JACORT010000001.1"/>
</dbReference>
<comment type="similarity">
    <text evidence="1">Belongs to the class-I pyridine nucleotide-disulfide oxidoreductase family.</text>
</comment>
<feature type="disulfide bond" description="Redox-active" evidence="6">
    <location>
        <begin position="44"/>
        <end position="49"/>
    </location>
</feature>
<keyword evidence="5" id="KW-0520">NAD</keyword>
<dbReference type="Pfam" id="PF07992">
    <property type="entry name" value="Pyr_redox_2"/>
    <property type="match status" value="1"/>
</dbReference>
<dbReference type="PIRSF" id="PIRSF000350">
    <property type="entry name" value="Mercury_reductase_MerA"/>
    <property type="match status" value="1"/>
</dbReference>